<dbReference type="STRING" id="1007103.GCA_000213315_03537"/>
<dbReference type="PANTHER" id="PTHR23514:SF3">
    <property type="entry name" value="BYPASS OF STOP CODON PROTEIN 6"/>
    <property type="match status" value="1"/>
</dbReference>
<evidence type="ECO:0000259" key="8">
    <source>
        <dbReference type="PROSITE" id="PS50850"/>
    </source>
</evidence>
<proteinExistence type="inferred from homology"/>
<dbReference type="SUPFAM" id="SSF103473">
    <property type="entry name" value="MFS general substrate transporter"/>
    <property type="match status" value="1"/>
</dbReference>
<reference evidence="10" key="1">
    <citation type="submission" date="2016-01" db="EMBL/GenBank/DDBJ databases">
        <title>Draft genome of Chromobacterium sp. F49.</title>
        <authorList>
            <person name="Hong K.W."/>
        </authorList>
    </citation>
    <scope>NUCLEOTIDE SEQUENCE [LARGE SCALE GENOMIC DNA]</scope>
    <source>
        <strain evidence="10">M63</strain>
    </source>
</reference>
<evidence type="ECO:0000256" key="2">
    <source>
        <dbReference type="ARBA" id="ARBA00008335"/>
    </source>
</evidence>
<accession>A0A161S5A9</accession>
<evidence type="ECO:0000313" key="10">
    <source>
        <dbReference type="Proteomes" id="UP000076563"/>
    </source>
</evidence>
<evidence type="ECO:0000313" key="9">
    <source>
        <dbReference type="EMBL" id="KZE74295.1"/>
    </source>
</evidence>
<feature type="transmembrane region" description="Helical" evidence="7">
    <location>
        <begin position="245"/>
        <end position="263"/>
    </location>
</feature>
<name>A0A161S5A9_9BACL</name>
<keyword evidence="3" id="KW-0813">Transport</keyword>
<feature type="transmembrane region" description="Helical" evidence="7">
    <location>
        <begin position="363"/>
        <end position="382"/>
    </location>
</feature>
<feature type="transmembrane region" description="Helical" evidence="7">
    <location>
        <begin position="275"/>
        <end position="293"/>
    </location>
</feature>
<organism evidence="9 10">
    <name type="scientific">Paenibacillus elgii</name>
    <dbReference type="NCBI Taxonomy" id="189691"/>
    <lineage>
        <taxon>Bacteria</taxon>
        <taxon>Bacillati</taxon>
        <taxon>Bacillota</taxon>
        <taxon>Bacilli</taxon>
        <taxon>Bacillales</taxon>
        <taxon>Paenibacillaceae</taxon>
        <taxon>Paenibacillus</taxon>
    </lineage>
</organism>
<feature type="transmembrane region" description="Helical" evidence="7">
    <location>
        <begin position="333"/>
        <end position="351"/>
    </location>
</feature>
<evidence type="ECO:0000256" key="3">
    <source>
        <dbReference type="ARBA" id="ARBA00022448"/>
    </source>
</evidence>
<keyword evidence="6 7" id="KW-0472">Membrane</keyword>
<dbReference type="GO" id="GO:0022857">
    <property type="term" value="F:transmembrane transporter activity"/>
    <property type="evidence" value="ECO:0007669"/>
    <property type="project" value="InterPro"/>
</dbReference>
<comment type="subcellular location">
    <subcellularLocation>
        <location evidence="1">Cell membrane</location>
        <topology evidence="1">Multi-pass membrane protein</topology>
    </subcellularLocation>
</comment>
<feature type="transmembrane region" description="Helical" evidence="7">
    <location>
        <begin position="94"/>
        <end position="119"/>
    </location>
</feature>
<feature type="transmembrane region" description="Helical" evidence="7">
    <location>
        <begin position="208"/>
        <end position="233"/>
    </location>
</feature>
<dbReference type="PANTHER" id="PTHR23514">
    <property type="entry name" value="BYPASS OF STOP CODON PROTEIN 6"/>
    <property type="match status" value="1"/>
</dbReference>
<dbReference type="PROSITE" id="PS50850">
    <property type="entry name" value="MFS"/>
    <property type="match status" value="1"/>
</dbReference>
<dbReference type="EMBL" id="LQRA01000081">
    <property type="protein sequence ID" value="KZE74295.1"/>
    <property type="molecule type" value="Genomic_DNA"/>
</dbReference>
<feature type="transmembrane region" description="Helical" evidence="7">
    <location>
        <begin position="157"/>
        <end position="176"/>
    </location>
</feature>
<dbReference type="GO" id="GO:0005886">
    <property type="term" value="C:plasma membrane"/>
    <property type="evidence" value="ECO:0007669"/>
    <property type="project" value="UniProtKB-SubCell"/>
</dbReference>
<feature type="transmembrane region" description="Helical" evidence="7">
    <location>
        <begin position="43"/>
        <end position="63"/>
    </location>
</feature>
<keyword evidence="4 7" id="KW-0812">Transmembrane</keyword>
<comment type="similarity">
    <text evidence="2">Belongs to the major facilitator superfamily.</text>
</comment>
<dbReference type="Pfam" id="PF07690">
    <property type="entry name" value="MFS_1"/>
    <property type="match status" value="1"/>
</dbReference>
<dbReference type="AlphaFoldDB" id="A0A161S5A9"/>
<dbReference type="RefSeq" id="WP_063186037.1">
    <property type="nucleotide sequence ID" value="NZ_LQRA01000081.1"/>
</dbReference>
<feature type="domain" description="Major facilitator superfamily (MFS) profile" evidence="8">
    <location>
        <begin position="4"/>
        <end position="386"/>
    </location>
</feature>
<dbReference type="InterPro" id="IPR051788">
    <property type="entry name" value="MFS_Transporter"/>
</dbReference>
<dbReference type="eggNOG" id="COG0738">
    <property type="taxonomic scope" value="Bacteria"/>
</dbReference>
<dbReference type="Gene3D" id="1.20.1250.20">
    <property type="entry name" value="MFS general substrate transporter like domains"/>
    <property type="match status" value="2"/>
</dbReference>
<evidence type="ECO:0000256" key="5">
    <source>
        <dbReference type="ARBA" id="ARBA00022989"/>
    </source>
</evidence>
<evidence type="ECO:0000256" key="6">
    <source>
        <dbReference type="ARBA" id="ARBA00023136"/>
    </source>
</evidence>
<sequence>MKRLFVLSCLFYLLIGITSVMTGPLLPEMLPYYERGYGDGGTLLFLQFAGFLVGVLASPGWAARIGKHRLLSVALISIAVPYAVMGFLPGWLWMMLLTLLVGFGSGIIESTIGAFTIEFAEQNKAIAMTQLDVYFGVGALLMPAAISLLIAAGWWPYAFLTASAFTFVLLALWMTLPGRSSERLRSPNAAMANSASVKKRYTGGQFRLLAVFVVFFFVYMGLELGLMNFLPLILVETVQIGNSTASLGVTSFWIAMVVGRLFAGKVAERMSYVPFLLWSAIGTLVFITALTMTTHPVGVLALILGIGLAMSGLFSIALVHANILIPGMTERTTSILIASGGIGGSVLQWFIGWSMARWSAGSTLWLLMGFTLILLLSVVLSFQWKKASQGSPSLQAGNRFME</sequence>
<feature type="transmembrane region" description="Helical" evidence="7">
    <location>
        <begin position="70"/>
        <end position="88"/>
    </location>
</feature>
<feature type="transmembrane region" description="Helical" evidence="7">
    <location>
        <begin position="131"/>
        <end position="151"/>
    </location>
</feature>
<dbReference type="InterPro" id="IPR036259">
    <property type="entry name" value="MFS_trans_sf"/>
</dbReference>
<comment type="caution">
    <text evidence="9">The sequence shown here is derived from an EMBL/GenBank/DDBJ whole genome shotgun (WGS) entry which is preliminary data.</text>
</comment>
<evidence type="ECO:0000256" key="4">
    <source>
        <dbReference type="ARBA" id="ARBA00022692"/>
    </source>
</evidence>
<dbReference type="InterPro" id="IPR020846">
    <property type="entry name" value="MFS_dom"/>
</dbReference>
<feature type="transmembrane region" description="Helical" evidence="7">
    <location>
        <begin position="299"/>
        <end position="321"/>
    </location>
</feature>
<gene>
    <name evidence="9" type="ORF">AV654_30485</name>
</gene>
<dbReference type="InterPro" id="IPR011701">
    <property type="entry name" value="MFS"/>
</dbReference>
<evidence type="ECO:0000256" key="1">
    <source>
        <dbReference type="ARBA" id="ARBA00004651"/>
    </source>
</evidence>
<dbReference type="OrthoDB" id="1674541at2"/>
<dbReference type="Proteomes" id="UP000076563">
    <property type="component" value="Unassembled WGS sequence"/>
</dbReference>
<protein>
    <submittedName>
        <fullName evidence="9">Fucose permease</fullName>
    </submittedName>
</protein>
<keyword evidence="10" id="KW-1185">Reference proteome</keyword>
<keyword evidence="5 7" id="KW-1133">Transmembrane helix</keyword>
<evidence type="ECO:0000256" key="7">
    <source>
        <dbReference type="SAM" id="Phobius"/>
    </source>
</evidence>